<reference evidence="4 5" key="1">
    <citation type="submission" date="2011-10" db="EMBL/GenBank/DDBJ databases">
        <authorList>
            <person name="Genoscope - CEA"/>
        </authorList>
    </citation>
    <scope>NUCLEOTIDE SEQUENCE [LARGE SCALE GENOMIC DNA]</scope>
    <source>
        <strain evidence="4 5">RCC 1105</strain>
    </source>
</reference>
<dbReference type="EMBL" id="FO082271">
    <property type="protein sequence ID" value="CCO17729.1"/>
    <property type="molecule type" value="Genomic_DNA"/>
</dbReference>
<sequence length="479" mass="55372">MSGSLDQAVELIAASRIEQQQQQLQQNGNGNGNAAQGEGVEKETSKRDRDNGPAKGMKRGPYKKRKKMTTMTTTDDVNETKRRRDENLEKKKRERRKHASASIDAKLDRMRKKKLVEPKKVMSTYKAFSEHDPKAKLFRRENPQLTNAEKYSKLRELWYGASEEQRAASQAHVKRDELRYQREMQMHAYKKLFVQIASALLKGEFMGTETRKPRKGYFLFESAERAMSNQALHSKDLSIKWKAMTQEERDAFNDDFEIQQQLYNSMHPIFEQKMRLIKEEEEEDDGDEEEKDARGEKENQVAKRLHIGIETKEAKVGVSERANAELHARFERTRGFEFLRDIKYSLPPLGYMRSDESNQKVKGRKYKDAMEKESGIINLGRMKIVPKMRSEFGYDILKKEIDDLSISPAIKALSSKCHLDSSSLSKISVLGSKGGVVDFDKLKAFIEKGGNDEKLDLAYAKYVKYNPPDWVSFKEELKL</sequence>
<feature type="compositionally biased region" description="Low complexity" evidence="2">
    <location>
        <begin position="20"/>
        <end position="37"/>
    </location>
</feature>
<dbReference type="PROSITE" id="PS50118">
    <property type="entry name" value="HMG_BOX_2"/>
    <property type="match status" value="2"/>
</dbReference>
<dbReference type="GO" id="GO:0003677">
    <property type="term" value="F:DNA binding"/>
    <property type="evidence" value="ECO:0007669"/>
    <property type="project" value="UniProtKB-UniRule"/>
</dbReference>
<organism evidence="4 5">
    <name type="scientific">Bathycoccus prasinos</name>
    <dbReference type="NCBI Taxonomy" id="41875"/>
    <lineage>
        <taxon>Eukaryota</taxon>
        <taxon>Viridiplantae</taxon>
        <taxon>Chlorophyta</taxon>
        <taxon>Mamiellophyceae</taxon>
        <taxon>Mamiellales</taxon>
        <taxon>Bathycoccaceae</taxon>
        <taxon>Bathycoccus</taxon>
    </lineage>
</organism>
<dbReference type="SMART" id="SM00398">
    <property type="entry name" value="HMG"/>
    <property type="match status" value="2"/>
</dbReference>
<keyword evidence="1" id="KW-0238">DNA-binding</keyword>
<evidence type="ECO:0000313" key="5">
    <source>
        <dbReference type="Proteomes" id="UP000198341"/>
    </source>
</evidence>
<evidence type="ECO:0000256" key="1">
    <source>
        <dbReference type="PROSITE-ProRule" id="PRU00267"/>
    </source>
</evidence>
<feature type="compositionally biased region" description="Basic and acidic residues" evidence="2">
    <location>
        <begin position="39"/>
        <end position="52"/>
    </location>
</feature>
<feature type="compositionally biased region" description="Basic and acidic residues" evidence="2">
    <location>
        <begin position="78"/>
        <end position="91"/>
    </location>
</feature>
<keyword evidence="5" id="KW-1185">Reference proteome</keyword>
<feature type="domain" description="HMG box" evidence="3">
    <location>
        <begin position="118"/>
        <end position="190"/>
    </location>
</feature>
<evidence type="ECO:0000313" key="4">
    <source>
        <dbReference type="EMBL" id="CCO17729.1"/>
    </source>
</evidence>
<gene>
    <name evidence="4" type="ORF">Bathy08g00100</name>
</gene>
<feature type="domain" description="HMG box" evidence="3">
    <location>
        <begin position="210"/>
        <end position="271"/>
    </location>
</feature>
<feature type="compositionally biased region" description="Basic residues" evidence="2">
    <location>
        <begin position="56"/>
        <end position="68"/>
    </location>
</feature>
<dbReference type="Gene3D" id="1.10.30.10">
    <property type="entry name" value="High mobility group box domain"/>
    <property type="match status" value="2"/>
</dbReference>
<feature type="DNA-binding region" description="HMG box" evidence="1">
    <location>
        <begin position="210"/>
        <end position="271"/>
    </location>
</feature>
<feature type="region of interest" description="Disordered" evidence="2">
    <location>
        <begin position="20"/>
        <end position="102"/>
    </location>
</feature>
<dbReference type="InterPro" id="IPR009071">
    <property type="entry name" value="HMG_box_dom"/>
</dbReference>
<feature type="compositionally biased region" description="Acidic residues" evidence="2">
    <location>
        <begin position="279"/>
        <end position="290"/>
    </location>
</feature>
<dbReference type="RefSeq" id="XP_007511608.1">
    <property type="nucleotide sequence ID" value="XM_007511546.1"/>
</dbReference>
<evidence type="ECO:0000256" key="2">
    <source>
        <dbReference type="SAM" id="MobiDB-lite"/>
    </source>
</evidence>
<evidence type="ECO:0000259" key="3">
    <source>
        <dbReference type="PROSITE" id="PS50118"/>
    </source>
</evidence>
<name>K8EI84_9CHLO</name>
<dbReference type="GO" id="GO:0005634">
    <property type="term" value="C:nucleus"/>
    <property type="evidence" value="ECO:0007669"/>
    <property type="project" value="UniProtKB-UniRule"/>
</dbReference>
<dbReference type="SUPFAM" id="SSF47095">
    <property type="entry name" value="HMG-box"/>
    <property type="match status" value="2"/>
</dbReference>
<accession>K8EI84</accession>
<feature type="DNA-binding region" description="HMG box" evidence="1">
    <location>
        <begin position="118"/>
        <end position="190"/>
    </location>
</feature>
<dbReference type="KEGG" id="bpg:Bathy08g00100"/>
<dbReference type="GeneID" id="19013989"/>
<protein>
    <recommendedName>
        <fullName evidence="3">HMG box domain-containing protein</fullName>
    </recommendedName>
</protein>
<keyword evidence="1" id="KW-0539">Nucleus</keyword>
<proteinExistence type="predicted"/>
<dbReference type="AlphaFoldDB" id="K8EI84"/>
<dbReference type="InterPro" id="IPR036910">
    <property type="entry name" value="HMG_box_dom_sf"/>
</dbReference>
<dbReference type="Proteomes" id="UP000198341">
    <property type="component" value="Chromosome 8"/>
</dbReference>
<feature type="region of interest" description="Disordered" evidence="2">
    <location>
        <begin position="279"/>
        <end position="299"/>
    </location>
</feature>